<dbReference type="OrthoDB" id="9779763at2"/>
<dbReference type="Gene3D" id="3.10.310.10">
    <property type="entry name" value="Diaminopimelate Epimerase, Chain A, domain 1"/>
    <property type="match status" value="2"/>
</dbReference>
<dbReference type="Proteomes" id="UP000598297">
    <property type="component" value="Unassembled WGS sequence"/>
</dbReference>
<organism evidence="3 4">
    <name type="scientific">Streptomyces boluensis</name>
    <dbReference type="NCBI Taxonomy" id="1775135"/>
    <lineage>
        <taxon>Bacteria</taxon>
        <taxon>Bacillati</taxon>
        <taxon>Actinomycetota</taxon>
        <taxon>Actinomycetes</taxon>
        <taxon>Kitasatosporales</taxon>
        <taxon>Streptomycetaceae</taxon>
        <taxon>Streptomyces</taxon>
    </lineage>
</organism>
<dbReference type="SUPFAM" id="SSF54506">
    <property type="entry name" value="Diaminopimelate epimerase-like"/>
    <property type="match status" value="2"/>
</dbReference>
<gene>
    <name evidence="3" type="ORF">GUY60_37035</name>
</gene>
<dbReference type="PANTHER" id="PTHR43709">
    <property type="entry name" value="ACONITATE ISOMERASE-RELATED"/>
    <property type="match status" value="1"/>
</dbReference>
<reference evidence="3" key="1">
    <citation type="submission" date="2020-01" db="EMBL/GenBank/DDBJ databases">
        <title>Whole-genome analyses of novel actinobacteria.</title>
        <authorList>
            <person name="Sahin N."/>
        </authorList>
    </citation>
    <scope>NUCLEOTIDE SEQUENCE</scope>
    <source>
        <strain evidence="3">YC537</strain>
    </source>
</reference>
<keyword evidence="4" id="KW-1185">Reference proteome</keyword>
<keyword evidence="2" id="KW-0413">Isomerase</keyword>
<evidence type="ECO:0000256" key="1">
    <source>
        <dbReference type="ARBA" id="ARBA00007673"/>
    </source>
</evidence>
<dbReference type="Pfam" id="PF04303">
    <property type="entry name" value="PrpF"/>
    <property type="match status" value="1"/>
</dbReference>
<comment type="caution">
    <text evidence="3">The sequence shown here is derived from an EMBL/GenBank/DDBJ whole genome shotgun (WGS) entry which is preliminary data.</text>
</comment>
<name>A0A964V1L8_9ACTN</name>
<dbReference type="EMBL" id="JAAAHS010000647">
    <property type="protein sequence ID" value="NBE56927.1"/>
    <property type="molecule type" value="Genomic_DNA"/>
</dbReference>
<dbReference type="InterPro" id="IPR007400">
    <property type="entry name" value="PrpF-like"/>
</dbReference>
<sequence length="399" mass="40137">MLGPLEALIPFGIPCRSRNFSDVHTPATLVRGGTSKCWLFQQVHVPADRGALEKLLVAAYGSADPVELDGVGGATPTTSKAAVVSASPASGVDVDYLFAQVGIGTGSVEWTSNCGNCATGVALYAVAKGLVPITGDRTRVVMRNTNTGAVLEGLVDTTGGVVHDFGEQTVPGTRAGGVAVGLTFRGPAGRTTGALLPTGLPAQDLRVGGADPVRVTMVDAGAPVVLVDAASAGHTGSEPLDAMGALVPWLRSVRHACAPELGLAVPGAEPGDAVPKVGLVGPPVAYTSTLGDRVTADAYDVSVRMLSMNAPHPAIGLTSAVAVAAAALAEGSVVARAARSPRDGRLRIGTPAGVVAVACEDVRDGVPGRVTVQRAARLLADARIYVPDHAAAPGSRRAA</sequence>
<evidence type="ECO:0000256" key="2">
    <source>
        <dbReference type="ARBA" id="ARBA00023235"/>
    </source>
</evidence>
<evidence type="ECO:0000313" key="3">
    <source>
        <dbReference type="EMBL" id="NBE56927.1"/>
    </source>
</evidence>
<proteinExistence type="inferred from homology"/>
<protein>
    <submittedName>
        <fullName evidence="3">PrpF, AcnD-accessory</fullName>
    </submittedName>
</protein>
<accession>A0A964V1L8</accession>
<dbReference type="PANTHER" id="PTHR43709:SF2">
    <property type="entry name" value="DUF453 DOMAIN PROTEIN (AFU_ORTHOLOGUE AFUA_6G00360)"/>
    <property type="match status" value="1"/>
</dbReference>
<dbReference type="AlphaFoldDB" id="A0A964V1L8"/>
<evidence type="ECO:0000313" key="4">
    <source>
        <dbReference type="Proteomes" id="UP000598297"/>
    </source>
</evidence>
<comment type="similarity">
    <text evidence="1">Belongs to the PrpF family.</text>
</comment>
<dbReference type="GO" id="GO:0016853">
    <property type="term" value="F:isomerase activity"/>
    <property type="evidence" value="ECO:0007669"/>
    <property type="project" value="UniProtKB-KW"/>
</dbReference>